<dbReference type="AlphaFoldDB" id="A0A0K2S1G2"/>
<organism evidence="2">
    <name type="scientific">Rothia mucilaginosa</name>
    <dbReference type="NCBI Taxonomy" id="43675"/>
    <lineage>
        <taxon>Bacteria</taxon>
        <taxon>Bacillati</taxon>
        <taxon>Actinomycetota</taxon>
        <taxon>Actinomycetes</taxon>
        <taxon>Micrococcales</taxon>
        <taxon>Micrococcaceae</taxon>
        <taxon>Rothia</taxon>
    </lineage>
</organism>
<reference evidence="3" key="1">
    <citation type="submission" date="2015-08" db="EMBL/GenBank/DDBJ databases">
        <title>Complete genome sequence of Rothia mucilaginosa strain NUM-Rm6536.</title>
        <authorList>
            <person name="Nambu T."/>
        </authorList>
    </citation>
    <scope>NUCLEOTIDE SEQUENCE [LARGE SCALE GENOMIC DNA]</scope>
    <source>
        <strain evidence="3">NUM-Rm6536</strain>
    </source>
</reference>
<keyword evidence="1" id="KW-0812">Transmembrane</keyword>
<protein>
    <submittedName>
        <fullName evidence="2">Uncharacterized protein</fullName>
    </submittedName>
</protein>
<name>A0A0K2S1G2_9MICC</name>
<proteinExistence type="predicted"/>
<evidence type="ECO:0000256" key="1">
    <source>
        <dbReference type="SAM" id="Phobius"/>
    </source>
</evidence>
<accession>A0A0K2S1G2</accession>
<feature type="transmembrane region" description="Helical" evidence="1">
    <location>
        <begin position="21"/>
        <end position="48"/>
    </location>
</feature>
<keyword evidence="1" id="KW-0472">Membrane</keyword>
<gene>
    <name evidence="2" type="ORF">RM6536_1682</name>
</gene>
<evidence type="ECO:0000313" key="3">
    <source>
        <dbReference type="Proteomes" id="UP000066203"/>
    </source>
</evidence>
<keyword evidence="1" id="KW-1133">Transmembrane helix</keyword>
<dbReference type="Proteomes" id="UP000066203">
    <property type="component" value="Chromosome"/>
</dbReference>
<evidence type="ECO:0000313" key="2">
    <source>
        <dbReference type="EMBL" id="BAS20929.1"/>
    </source>
</evidence>
<dbReference type="EMBL" id="AP014938">
    <property type="protein sequence ID" value="BAS20929.1"/>
    <property type="molecule type" value="Genomic_DNA"/>
</dbReference>
<dbReference type="PATRIC" id="fig|43675.28.peg.1724"/>
<sequence>MCLGGEFPERGRSSRWARSVTFYYAADFAFCVGLFCFFRWVLVTLWAMRGVFHS</sequence>